<organism evidence="1 2">
    <name type="scientific">Mycena chlorophos</name>
    <name type="common">Agaric fungus</name>
    <name type="synonym">Agaricus chlorophos</name>
    <dbReference type="NCBI Taxonomy" id="658473"/>
    <lineage>
        <taxon>Eukaryota</taxon>
        <taxon>Fungi</taxon>
        <taxon>Dikarya</taxon>
        <taxon>Basidiomycota</taxon>
        <taxon>Agaricomycotina</taxon>
        <taxon>Agaricomycetes</taxon>
        <taxon>Agaricomycetidae</taxon>
        <taxon>Agaricales</taxon>
        <taxon>Marasmiineae</taxon>
        <taxon>Mycenaceae</taxon>
        <taxon>Mycena</taxon>
    </lineage>
</organism>
<gene>
    <name evidence="1" type="ORF">MCHLO_03626</name>
</gene>
<name>A0ABQ0L4Q2_MYCCL</name>
<dbReference type="EMBL" id="DF842144">
    <property type="protein sequence ID" value="GAT46086.1"/>
    <property type="molecule type" value="Genomic_DNA"/>
</dbReference>
<evidence type="ECO:0008006" key="3">
    <source>
        <dbReference type="Google" id="ProtNLM"/>
    </source>
</evidence>
<sequence>MVHPALLMDEILVEIFALVMAPDDHGCLVAIRRTILSSVCRPWKRSLDGAPSLWSHIVLSTDLRRHYINRLFTTHDHAFKSVKMDLISPPPFHIRPSRPDFGTRDPKEVMSHIAPHLRAQADTIHLLDIHVAHYDDWNYLVHLLGNTFFPAAVSMSIQIWDHHLKSTPLPFPTRPRNLILKRAALACFELASYAGLCTLTLGTTVFLSREHAVAALNLLAEASQLRSLYLEYNDAFEVVCLRPVELPHLELLSICCNHAIPHPGSCSTFASYIHTPHLATLCLHSGASSMRAWVAVADKMRQVQTLTLNCVDFHQLINAPVHHIRRTSLDEYRRLIAKHVGHSESELSTLISLPNLRSLEIRDTIENYDSFIGLVCMLEKVLRNPALERLRIPHSFTVNSPQEGAVRRALLLDILASSGRRTPTDLIEEHARCNLLAHQGCRRRFRHICGAASVSHEICAPYVYEAAPCVVNSALGWRCSDTAHSVCASVWRFDGEGLTRGAGQSVTAPSHCIPVGAASFNCTFMWDCSEF</sequence>
<evidence type="ECO:0000313" key="1">
    <source>
        <dbReference type="EMBL" id="GAT46086.1"/>
    </source>
</evidence>
<evidence type="ECO:0000313" key="2">
    <source>
        <dbReference type="Proteomes" id="UP000815677"/>
    </source>
</evidence>
<dbReference type="Proteomes" id="UP000815677">
    <property type="component" value="Unassembled WGS sequence"/>
</dbReference>
<proteinExistence type="predicted"/>
<reference evidence="1" key="1">
    <citation type="submission" date="2014-09" db="EMBL/GenBank/DDBJ databases">
        <title>Genome sequence of the luminous mushroom Mycena chlorophos for searching fungal bioluminescence genes.</title>
        <authorList>
            <person name="Tanaka Y."/>
            <person name="Kasuga D."/>
            <person name="Oba Y."/>
            <person name="Hase S."/>
            <person name="Sato K."/>
            <person name="Oba Y."/>
            <person name="Sakakibara Y."/>
        </authorList>
    </citation>
    <scope>NUCLEOTIDE SEQUENCE</scope>
</reference>
<dbReference type="SUPFAM" id="SSF52047">
    <property type="entry name" value="RNI-like"/>
    <property type="match status" value="1"/>
</dbReference>
<accession>A0ABQ0L4Q2</accession>
<protein>
    <recommendedName>
        <fullName evidence="3">F-box domain-containing protein</fullName>
    </recommendedName>
</protein>
<keyword evidence="2" id="KW-1185">Reference proteome</keyword>